<evidence type="ECO:0000313" key="3">
    <source>
        <dbReference type="Proteomes" id="UP000016932"/>
    </source>
</evidence>
<dbReference type="VEuPathDB" id="FungiDB:MYCFIDRAFT_177827"/>
<feature type="region of interest" description="Disordered" evidence="1">
    <location>
        <begin position="248"/>
        <end position="331"/>
    </location>
</feature>
<reference evidence="2 3" key="1">
    <citation type="journal article" date="2012" name="PLoS Pathog.">
        <title>Diverse lifestyles and strategies of plant pathogenesis encoded in the genomes of eighteen Dothideomycetes fungi.</title>
        <authorList>
            <person name="Ohm R.A."/>
            <person name="Feau N."/>
            <person name="Henrissat B."/>
            <person name="Schoch C.L."/>
            <person name="Horwitz B.A."/>
            <person name="Barry K.W."/>
            <person name="Condon B.J."/>
            <person name="Copeland A.C."/>
            <person name="Dhillon B."/>
            <person name="Glaser F."/>
            <person name="Hesse C.N."/>
            <person name="Kosti I."/>
            <person name="LaButti K."/>
            <person name="Lindquist E.A."/>
            <person name="Lucas S."/>
            <person name="Salamov A.A."/>
            <person name="Bradshaw R.E."/>
            <person name="Ciuffetti L."/>
            <person name="Hamelin R.C."/>
            <person name="Kema G.H.J."/>
            <person name="Lawrence C."/>
            <person name="Scott J.A."/>
            <person name="Spatafora J.W."/>
            <person name="Turgeon B.G."/>
            <person name="de Wit P.J.G.M."/>
            <person name="Zhong S."/>
            <person name="Goodwin S.B."/>
            <person name="Grigoriev I.V."/>
        </authorList>
    </citation>
    <scope>NUCLEOTIDE SEQUENCE [LARGE SCALE GENOMIC DNA]</scope>
    <source>
        <strain evidence="2 3">CIRAD86</strain>
    </source>
</reference>
<dbReference type="GeneID" id="19333848"/>
<feature type="region of interest" description="Disordered" evidence="1">
    <location>
        <begin position="70"/>
        <end position="94"/>
    </location>
</feature>
<feature type="compositionally biased region" description="Basic residues" evidence="1">
    <location>
        <begin position="289"/>
        <end position="299"/>
    </location>
</feature>
<evidence type="ECO:0000256" key="1">
    <source>
        <dbReference type="SAM" id="MobiDB-lite"/>
    </source>
</evidence>
<dbReference type="RefSeq" id="XP_007929970.1">
    <property type="nucleotide sequence ID" value="XM_007931779.1"/>
</dbReference>
<keyword evidence="3" id="KW-1185">Reference proteome</keyword>
<feature type="compositionally biased region" description="Low complexity" evidence="1">
    <location>
        <begin position="265"/>
        <end position="275"/>
    </location>
</feature>
<dbReference type="KEGG" id="pfj:MYCFIDRAFT_177827"/>
<name>M2YN98_PSEFD</name>
<protein>
    <submittedName>
        <fullName evidence="2">Uncharacterized protein</fullName>
    </submittedName>
</protein>
<sequence length="353" mass="39401">MLNNIENISRERGCEFRVVVRGGGRLEERSEAVVKPARIASAVRRVGQFGAEYVFYTSHHALCITHHAPRTTHHPSRHCGASGRSDQSELHKGLRPSTGLVRTRQDGEMRAARRAYNECHATTESSIKKLNFSGTSSAATPRKAKTAASIRPCKSCGMALPNYKRCDMEHDEEAEHAKRRPYWPIHFVQTELIWLQKNKRPPVPTPSQVATATLSSDTGVAVPPLPQTADPKAKKLLAQSVAESRAYGFGGGTPYRDRMMKQSDPDPSAPIDPSDFQMEGAAPLLGRARSTRKKQHNSHRNTPWTKSIPHRTGTRIEAEDTSSDYNRPPTLLPKFAVELWGKLEEEEKDRDEK</sequence>
<dbReference type="AlphaFoldDB" id="M2YN98"/>
<feature type="compositionally biased region" description="Basic and acidic residues" evidence="1">
    <location>
        <begin position="255"/>
        <end position="264"/>
    </location>
</feature>
<accession>M2YN98</accession>
<proteinExistence type="predicted"/>
<dbReference type="Proteomes" id="UP000016932">
    <property type="component" value="Unassembled WGS sequence"/>
</dbReference>
<dbReference type="EMBL" id="KB446562">
    <property type="protein sequence ID" value="EME79185.1"/>
    <property type="molecule type" value="Genomic_DNA"/>
</dbReference>
<organism evidence="2 3">
    <name type="scientific">Pseudocercospora fijiensis (strain CIRAD86)</name>
    <name type="common">Black leaf streak disease fungus</name>
    <name type="synonym">Mycosphaerella fijiensis</name>
    <dbReference type="NCBI Taxonomy" id="383855"/>
    <lineage>
        <taxon>Eukaryota</taxon>
        <taxon>Fungi</taxon>
        <taxon>Dikarya</taxon>
        <taxon>Ascomycota</taxon>
        <taxon>Pezizomycotina</taxon>
        <taxon>Dothideomycetes</taxon>
        <taxon>Dothideomycetidae</taxon>
        <taxon>Mycosphaerellales</taxon>
        <taxon>Mycosphaerellaceae</taxon>
        <taxon>Pseudocercospora</taxon>
    </lineage>
</organism>
<gene>
    <name evidence="2" type="ORF">MYCFIDRAFT_177827</name>
</gene>
<dbReference type="HOGENOM" id="CLU_785567_0_0_1"/>
<evidence type="ECO:0000313" key="2">
    <source>
        <dbReference type="EMBL" id="EME79185.1"/>
    </source>
</evidence>